<gene>
    <name evidence="1" type="ORF">BJX63DRAFT_420781</name>
</gene>
<dbReference type="EMBL" id="JBFXLT010000033">
    <property type="protein sequence ID" value="KAL2814430.1"/>
    <property type="molecule type" value="Genomic_DNA"/>
</dbReference>
<proteinExistence type="predicted"/>
<evidence type="ECO:0000313" key="1">
    <source>
        <dbReference type="EMBL" id="KAL2814430.1"/>
    </source>
</evidence>
<evidence type="ECO:0000313" key="2">
    <source>
        <dbReference type="Proteomes" id="UP001610334"/>
    </source>
</evidence>
<organism evidence="1 2">
    <name type="scientific">Aspergillus granulosus</name>
    <dbReference type="NCBI Taxonomy" id="176169"/>
    <lineage>
        <taxon>Eukaryota</taxon>
        <taxon>Fungi</taxon>
        <taxon>Dikarya</taxon>
        <taxon>Ascomycota</taxon>
        <taxon>Pezizomycotina</taxon>
        <taxon>Eurotiomycetes</taxon>
        <taxon>Eurotiomycetidae</taxon>
        <taxon>Eurotiales</taxon>
        <taxon>Aspergillaceae</taxon>
        <taxon>Aspergillus</taxon>
        <taxon>Aspergillus subgen. Nidulantes</taxon>
    </lineage>
</organism>
<sequence length="584" mass="65153">MLFLFQTRTKKTEITCSRNGCCDEGKPDCWCCITAGTDCYYNGFTLKFREATQWAAYKVESRRGLAKTPPSSTNNTVDERAGSLTDAHQILPPASYDCTVLPSAGLNEQSGGHTPVTFDENSPCQDLLNLLDLPKWADVPLDFDLLFADDADIFNEFLLQLSWTGMRNQPWEILLLQIYWPPTAGSVMILQPPVKARKPPPTKVLVFPLDLLFLWVLAIDLPAKDYSTWAFMSIYSTKAAAFLVQATRILEGGFDVLLNAQLTVMLLLIYYELEAGLFSDVFYLLFILSATILDHAKAVLSLAEGLDIICCVYTLLNPYGREDPAESIASRLEMSVATAAQATGDMPASMMKKVAEVAFDVSETLGHFLIEDELFAELCMLKMMLATCENPSALWGVATTTAMTASDGIAMEAIDYVFAQIVCDETLLCILADMLTTIFFLLNPWASVILHLASRLDTAQCGRENAYCRGGMLNTLYYMGLFCPGQVPLQVMHVTVQRLLDARVHAESLFFPVYMFAGGRTIFFACLMYDEWTTKDRLFSRGEKELVIVVGVEGYGRYFYDLVPVQQIPLGLEDEEEKEEEMVS</sequence>
<dbReference type="Proteomes" id="UP001610334">
    <property type="component" value="Unassembled WGS sequence"/>
</dbReference>
<comment type="caution">
    <text evidence="1">The sequence shown here is derived from an EMBL/GenBank/DDBJ whole genome shotgun (WGS) entry which is preliminary data.</text>
</comment>
<accession>A0ABR4HG15</accession>
<reference evidence="1 2" key="1">
    <citation type="submission" date="2024-07" db="EMBL/GenBank/DDBJ databases">
        <title>Section-level genome sequencing and comparative genomics of Aspergillus sections Usti and Cavernicolus.</title>
        <authorList>
            <consortium name="Lawrence Berkeley National Laboratory"/>
            <person name="Nybo J.L."/>
            <person name="Vesth T.C."/>
            <person name="Theobald S."/>
            <person name="Frisvad J.C."/>
            <person name="Larsen T.O."/>
            <person name="Kjaerboelling I."/>
            <person name="Rothschild-Mancinelli K."/>
            <person name="Lyhne E.K."/>
            <person name="Kogle M.E."/>
            <person name="Barry K."/>
            <person name="Clum A."/>
            <person name="Na H."/>
            <person name="Ledsgaard L."/>
            <person name="Lin J."/>
            <person name="Lipzen A."/>
            <person name="Kuo A."/>
            <person name="Riley R."/>
            <person name="Mondo S."/>
            <person name="Labutti K."/>
            <person name="Haridas S."/>
            <person name="Pangalinan J."/>
            <person name="Salamov A.A."/>
            <person name="Simmons B.A."/>
            <person name="Magnuson J.K."/>
            <person name="Chen J."/>
            <person name="Drula E."/>
            <person name="Henrissat B."/>
            <person name="Wiebenga A."/>
            <person name="Lubbers R.J."/>
            <person name="Gomes A.C."/>
            <person name="Makela M.R."/>
            <person name="Stajich J."/>
            <person name="Grigoriev I.V."/>
            <person name="Mortensen U.H."/>
            <person name="De Vries R.P."/>
            <person name="Baker S.E."/>
            <person name="Andersen M.R."/>
        </authorList>
    </citation>
    <scope>NUCLEOTIDE SEQUENCE [LARGE SCALE GENOMIC DNA]</scope>
    <source>
        <strain evidence="1 2">CBS 588.65</strain>
    </source>
</reference>
<keyword evidence="2" id="KW-1185">Reference proteome</keyword>
<name>A0ABR4HG15_9EURO</name>
<protein>
    <submittedName>
        <fullName evidence="1">Uncharacterized protein</fullName>
    </submittedName>
</protein>